<dbReference type="STRING" id="1121884.SAMN02745131_04047"/>
<gene>
    <name evidence="2" type="ORF">SAMN02745131_04047</name>
</gene>
<evidence type="ECO:0000256" key="1">
    <source>
        <dbReference type="SAM" id="SignalP"/>
    </source>
</evidence>
<feature type="signal peptide" evidence="1">
    <location>
        <begin position="1"/>
        <end position="27"/>
    </location>
</feature>
<name>A0A1M5G5H4_9BACT</name>
<dbReference type="RefSeq" id="WP_072837160.1">
    <property type="nucleotide sequence ID" value="NZ_FQUU01000027.1"/>
</dbReference>
<proteinExistence type="predicted"/>
<evidence type="ECO:0000313" key="3">
    <source>
        <dbReference type="Proteomes" id="UP000184048"/>
    </source>
</evidence>
<keyword evidence="1" id="KW-0732">Signal</keyword>
<dbReference type="Proteomes" id="UP000184048">
    <property type="component" value="Unassembled WGS sequence"/>
</dbReference>
<dbReference type="Pfam" id="PF13585">
    <property type="entry name" value="CHU_C"/>
    <property type="match status" value="1"/>
</dbReference>
<evidence type="ECO:0000313" key="2">
    <source>
        <dbReference type="EMBL" id="SHF98959.1"/>
    </source>
</evidence>
<dbReference type="EMBL" id="FQUU01000027">
    <property type="protein sequence ID" value="SHF98959.1"/>
    <property type="molecule type" value="Genomic_DNA"/>
</dbReference>
<reference evidence="2 3" key="1">
    <citation type="submission" date="2016-11" db="EMBL/GenBank/DDBJ databases">
        <authorList>
            <person name="Jaros S."/>
            <person name="Januszkiewicz K."/>
            <person name="Wedrychowicz H."/>
        </authorList>
    </citation>
    <scope>NUCLEOTIDE SEQUENCE [LARGE SCALE GENOMIC DNA]</scope>
    <source>
        <strain evidence="2 3">DSM 18119</strain>
    </source>
</reference>
<dbReference type="NCBIfam" id="TIGR04131">
    <property type="entry name" value="Bac_Flav_CTERM"/>
    <property type="match status" value="1"/>
</dbReference>
<organism evidence="2 3">
    <name type="scientific">Flavisolibacter ginsengisoli DSM 18119</name>
    <dbReference type="NCBI Taxonomy" id="1121884"/>
    <lineage>
        <taxon>Bacteria</taxon>
        <taxon>Pseudomonadati</taxon>
        <taxon>Bacteroidota</taxon>
        <taxon>Chitinophagia</taxon>
        <taxon>Chitinophagales</taxon>
        <taxon>Chitinophagaceae</taxon>
        <taxon>Flavisolibacter</taxon>
    </lineage>
</organism>
<protein>
    <submittedName>
        <fullName evidence="2">Gliding motility-associated C-terminal domain-containing protein</fullName>
    </submittedName>
</protein>
<accession>A0A1M5G5H4</accession>
<keyword evidence="3" id="KW-1185">Reference proteome</keyword>
<sequence>MATNRLYLFTRILLAMLMALLCTTSQAQNDNCSGAIPILLPNAGYGYGTVSSATTNFSGLSMQPGESLAPANNAVGQNQQSAWYTFTLPTPRYITLSLLQPVSSINQGDVGLAVYKTANCLPVPVDLSTQLFPLTGFGSVSASCVGPGTYLVQVVGKSSANGPVFLQLQAAATGAAYDAAADAADLGLAGPLLSSVLYPVDCQSLESPFEVCGSLANAPQYSKSSWQVFSTPGVFTSLIFSVSLPSLPAGQKIGLRLFDGDLRWAAGNITVLCDSLVTDASGQAARLFTCGSLRANRVYSAELFFYKDFNAPVEVSVSTDALVIQNSFKAVCSGNSFVLPWGSVATADSTYSDTVRTVGGCDSLIRNVTVQFDTARTIIDTTIYQCPIQNYTLPWGQVVNAPGVYTHTLFYSSGCDSVYQTVRLQLPTVPVLTDAVNACPGTGYTLPWGQTVTVPGRYSDTLKMITGCDSLVQVIDLSFTNNSEIKFRQDSACGSVYNLPWGGIVTSSGMYYDTIRRVNGCDSIVTLLSLKLKPTWVQKDTVSLCGGSTYTLPWGAVADTSGIYRDTIRYAGILPCDSLVRQVTLLFNQPIVRPAQVAYLCAGGSYTLPWGTVVNSPGQYKDTIKTASGCDSLTRQVDLLLQTPVVSDTSIQLCEGATYPLPWGGLADRDSVYAHNTPGTSGCDSLRQTIRVRVLRSSADTLNLNFCQGQVYTLPWGQVTGSAGTYRDTLRYPLGCDSLLRIVYLSASNYQVKDTLVSLCPGGAFTLPWGPVVNTPGIYTDTLRSVNGCDSLVRRYTITLKTLVIDQKSYSSCTGSYTLPWGQVATSPGIYRDTLQSVAGCDSLVREINLSLVSPGFQYTDTTICQGQVYLLPNGSKTNVAGMYRDTIRAAGGCDSIIQVTNLTVLTVQKDSIPAFLCAGHSYTLPWGVVVTVPGNYSDTIRGTRGCDSLVRTVMLQLSAVKYRYDTVRICNGASYMLPWGPLVQAAGSYADTLHYVNGCDSSIHTIRVNVLTTAVKSSAASFCKDASYTLPWGATVTIPGIYRDTLRYSTGCDSLVQEINLVQNQPLLVQVDTSLCSGQAYLLPNGQMATVSGIYRDTVRSKTGCDSLVHLTNVSISTIQITAMNMVACSGFPYQLPWGAQVMNPGTYTDTIHSAKGCDSLVRIVNLSGDSLVTSVQKSNDISCLQPSAQLRASGGVSYAWSPPGGLSDLRLYNPVASPAATTTYQVQITKANGCVVTDTITVFVGTGNLDNAFLVPNAFTPDGDGKNDCFGIRHWGAVSHVHFSIYNRWGVVVFQTSDPQRCWDGTYKGTLLPTASFVYFIEATTPCGPVVRKGTVTLVR</sequence>
<feature type="chain" id="PRO_5013110167" evidence="1">
    <location>
        <begin position="28"/>
        <end position="1342"/>
    </location>
</feature>
<dbReference type="InterPro" id="IPR026341">
    <property type="entry name" value="T9SS_type_B"/>
</dbReference>